<protein>
    <submittedName>
        <fullName evidence="8">General substrate transporter</fullName>
    </submittedName>
</protein>
<dbReference type="GO" id="GO:0016020">
    <property type="term" value="C:membrane"/>
    <property type="evidence" value="ECO:0007669"/>
    <property type="project" value="UniProtKB-SubCell"/>
</dbReference>
<proteinExistence type="inferred from homology"/>
<feature type="domain" description="Major facilitator superfamily (MFS) profile" evidence="7">
    <location>
        <begin position="19"/>
        <end position="449"/>
    </location>
</feature>
<evidence type="ECO:0000256" key="2">
    <source>
        <dbReference type="ARBA" id="ARBA00010992"/>
    </source>
</evidence>
<keyword evidence="5 6" id="KW-0472">Membrane</keyword>
<feature type="transmembrane region" description="Helical" evidence="6">
    <location>
        <begin position="145"/>
        <end position="168"/>
    </location>
</feature>
<feature type="transmembrane region" description="Helical" evidence="6">
    <location>
        <begin position="174"/>
        <end position="193"/>
    </location>
</feature>
<dbReference type="GO" id="GO:0005351">
    <property type="term" value="F:carbohydrate:proton symporter activity"/>
    <property type="evidence" value="ECO:0007669"/>
    <property type="project" value="TreeGrafter"/>
</dbReference>
<evidence type="ECO:0000256" key="4">
    <source>
        <dbReference type="ARBA" id="ARBA00022989"/>
    </source>
</evidence>
<feature type="transmembrane region" description="Helical" evidence="6">
    <location>
        <begin position="269"/>
        <end position="290"/>
    </location>
</feature>
<dbReference type="STRING" id="572478.Vdis_1497"/>
<keyword evidence="3 6" id="KW-0812">Transmembrane</keyword>
<dbReference type="SUPFAM" id="SSF103473">
    <property type="entry name" value="MFS general substrate transporter"/>
    <property type="match status" value="1"/>
</dbReference>
<dbReference type="PROSITE" id="PS50850">
    <property type="entry name" value="MFS"/>
    <property type="match status" value="1"/>
</dbReference>
<dbReference type="PRINTS" id="PR00171">
    <property type="entry name" value="SUGRTRNSPORT"/>
</dbReference>
<dbReference type="HOGENOM" id="CLU_001265_46_14_2"/>
<dbReference type="InterPro" id="IPR036259">
    <property type="entry name" value="MFS_trans_sf"/>
</dbReference>
<evidence type="ECO:0000259" key="7">
    <source>
        <dbReference type="PROSITE" id="PS50850"/>
    </source>
</evidence>
<comment type="similarity">
    <text evidence="2">Belongs to the major facilitator superfamily. Sugar transporter (TC 2.A.1.1) family.</text>
</comment>
<feature type="transmembrane region" description="Helical" evidence="6">
    <location>
        <begin position="354"/>
        <end position="374"/>
    </location>
</feature>
<dbReference type="Proteomes" id="UP000006681">
    <property type="component" value="Chromosome"/>
</dbReference>
<organism evidence="8 9">
    <name type="scientific">Vulcanisaeta distributa (strain DSM 14429 / JCM 11212 / NBRC 100878 / IC-017)</name>
    <dbReference type="NCBI Taxonomy" id="572478"/>
    <lineage>
        <taxon>Archaea</taxon>
        <taxon>Thermoproteota</taxon>
        <taxon>Thermoprotei</taxon>
        <taxon>Thermoproteales</taxon>
        <taxon>Thermoproteaceae</taxon>
        <taxon>Vulcanisaeta</taxon>
    </lineage>
</organism>
<dbReference type="InterPro" id="IPR050360">
    <property type="entry name" value="MFS_Sugar_Transporters"/>
</dbReference>
<dbReference type="KEGG" id="vdi:Vdis_1497"/>
<dbReference type="Pfam" id="PF00083">
    <property type="entry name" value="Sugar_tr"/>
    <property type="match status" value="1"/>
</dbReference>
<dbReference type="PANTHER" id="PTHR48022">
    <property type="entry name" value="PLASTIDIC GLUCOSE TRANSPORTER 4"/>
    <property type="match status" value="1"/>
</dbReference>
<dbReference type="Gene3D" id="1.20.1250.20">
    <property type="entry name" value="MFS general substrate transporter like domains"/>
    <property type="match status" value="1"/>
</dbReference>
<feature type="transmembrane region" description="Helical" evidence="6">
    <location>
        <begin position="296"/>
        <end position="317"/>
    </location>
</feature>
<dbReference type="PANTHER" id="PTHR48022:SF2">
    <property type="entry name" value="PLASTIDIC GLUCOSE TRANSPORTER 4"/>
    <property type="match status" value="1"/>
</dbReference>
<reference evidence="8 9" key="1">
    <citation type="journal article" date="2010" name="Stand. Genomic Sci.">
        <title>Complete genome sequence of Vulcanisaeta distributa type strain (IC-017).</title>
        <authorList>
            <person name="Mavromatis K."/>
            <person name="Sikorski J."/>
            <person name="Pabst E."/>
            <person name="Teshima H."/>
            <person name="Lapidus A."/>
            <person name="Lucas S."/>
            <person name="Nolan M."/>
            <person name="Glavina Del Rio T."/>
            <person name="Cheng J.F."/>
            <person name="Bruce D."/>
            <person name="Goodwin L."/>
            <person name="Pitluck S."/>
            <person name="Liolios K."/>
            <person name="Ivanova N."/>
            <person name="Mikhailova N."/>
            <person name="Pati A."/>
            <person name="Chen A."/>
            <person name="Palaniappan K."/>
            <person name="Land M."/>
            <person name="Hauser L."/>
            <person name="Chang Y.J."/>
            <person name="Jeffries C.D."/>
            <person name="Rohde M."/>
            <person name="Spring S."/>
            <person name="Goker M."/>
            <person name="Wirth R."/>
            <person name="Woyke T."/>
            <person name="Bristow J."/>
            <person name="Eisen J.A."/>
            <person name="Markowitz V."/>
            <person name="Hugenholtz P."/>
            <person name="Klenk H.P."/>
            <person name="Kyrpides N.C."/>
        </authorList>
    </citation>
    <scope>NUCLEOTIDE SEQUENCE [LARGE SCALE GENOMIC DNA]</scope>
    <source>
        <strain evidence="9">DSM 14429 / JCM 11212 / NBRC 100878 / IC-017</strain>
    </source>
</reference>
<keyword evidence="4 6" id="KW-1133">Transmembrane helix</keyword>
<dbReference type="AlphaFoldDB" id="E1QT16"/>
<dbReference type="InterPro" id="IPR003663">
    <property type="entry name" value="Sugar/inositol_transpt"/>
</dbReference>
<evidence type="ECO:0000256" key="1">
    <source>
        <dbReference type="ARBA" id="ARBA00004141"/>
    </source>
</evidence>
<keyword evidence="9" id="KW-1185">Reference proteome</keyword>
<sequence>MFINFLHMDGQGLPKRSTYTVLSAMGYFLDGYDLSVISVFTYALLQYKFWHYTSLELGFVSGAALLGAMVGAIIFGHYSDRLGRRYLYIWDLLFFVIFAILSAIANNIIQLITFRFFVGWGVGADYSLSPVYATEMYPTGRRGMGYGWVWSFWSIGALVSFLIGYYFYIWNPIIGWRWALGLGAVPALVTVVLRASMPESSRWRVAVQGTEDAVAEAKRLSVVTGLTEEELSKLIEIERKLMDQVKPGDWRWLFKDDFAKRTAIVWTQWILYDIGAYGFGLYSPAILAMLGFKGALAILLSSLLYVPGFLGALGAAFLNDIWGRRRLQLIGFGGSALGMLFVALAAIWQSMFALLALVIGVIGLILWYGIGNLGPGNTMGLYAIELFPTKLRSTSMGSATAITRFVSFLSAFEFPYIALAIGKLTFFEFLFAVTLFAFVFTIFFTPETKGIPLELIAIARTKSPSLHPRLEIPGIERHQ</sequence>
<evidence type="ECO:0000256" key="3">
    <source>
        <dbReference type="ARBA" id="ARBA00022692"/>
    </source>
</evidence>
<dbReference type="eggNOG" id="arCOG02682">
    <property type="taxonomic scope" value="Archaea"/>
</dbReference>
<evidence type="ECO:0000256" key="6">
    <source>
        <dbReference type="SAM" id="Phobius"/>
    </source>
</evidence>
<dbReference type="InterPro" id="IPR005828">
    <property type="entry name" value="MFS_sugar_transport-like"/>
</dbReference>
<feature type="transmembrane region" description="Helical" evidence="6">
    <location>
        <begin position="21"/>
        <end position="45"/>
    </location>
</feature>
<evidence type="ECO:0000256" key="5">
    <source>
        <dbReference type="ARBA" id="ARBA00023136"/>
    </source>
</evidence>
<evidence type="ECO:0000313" key="8">
    <source>
        <dbReference type="EMBL" id="ADN50883.1"/>
    </source>
</evidence>
<name>E1QT16_VULDI</name>
<feature type="transmembrane region" description="Helical" evidence="6">
    <location>
        <begin position="424"/>
        <end position="444"/>
    </location>
</feature>
<gene>
    <name evidence="8" type="ordered locus">Vdis_1497</name>
</gene>
<dbReference type="EMBL" id="CP002100">
    <property type="protein sequence ID" value="ADN50883.1"/>
    <property type="molecule type" value="Genomic_DNA"/>
</dbReference>
<comment type="subcellular location">
    <subcellularLocation>
        <location evidence="1">Membrane</location>
        <topology evidence="1">Multi-pass membrane protein</topology>
    </subcellularLocation>
</comment>
<feature type="transmembrane region" description="Helical" evidence="6">
    <location>
        <begin position="329"/>
        <end position="348"/>
    </location>
</feature>
<feature type="transmembrane region" description="Helical" evidence="6">
    <location>
        <begin position="111"/>
        <end position="133"/>
    </location>
</feature>
<feature type="transmembrane region" description="Helical" evidence="6">
    <location>
        <begin position="87"/>
        <end position="105"/>
    </location>
</feature>
<dbReference type="InterPro" id="IPR020846">
    <property type="entry name" value="MFS_dom"/>
</dbReference>
<reference evidence="9" key="2">
    <citation type="journal article" date="2010" name="Stand. Genomic Sci.">
        <title>Complete genome sequence of Vulcanisaeta distributa type strain (IC-017T).</title>
        <authorList>
            <person name="Mavromatis K."/>
            <person name="Sikorski J."/>
            <person name="Pabst E."/>
            <person name="Teshima H."/>
            <person name="Lapidus A."/>
            <person name="Lucas S."/>
            <person name="Nolan M."/>
            <person name="Glavina Del Rio T."/>
            <person name="Cheng J."/>
            <person name="Bruce D."/>
            <person name="Goodwin L."/>
            <person name="Pitluck S."/>
            <person name="Liolios K."/>
            <person name="Ivanova N."/>
            <person name="Mikhailova N."/>
            <person name="Pati A."/>
            <person name="Chen A."/>
            <person name="Palaniappan K."/>
            <person name="Land M."/>
            <person name="Hauser L."/>
            <person name="Chang Y."/>
            <person name="Jeffries C."/>
            <person name="Rohde M."/>
            <person name="Spring S."/>
            <person name="Goker M."/>
            <person name="Wirth R."/>
            <person name="Woyke T."/>
            <person name="Bristow J."/>
            <person name="Eisen J."/>
            <person name="Markowitz V."/>
            <person name="Hugenholtz P."/>
            <person name="Klenk H."/>
            <person name="Kyrpides N."/>
        </authorList>
    </citation>
    <scope>NUCLEOTIDE SEQUENCE [LARGE SCALE GENOMIC DNA]</scope>
    <source>
        <strain evidence="9">DSM 14429 / JCM 11212 / NBRC 100878 / IC-017</strain>
    </source>
</reference>
<evidence type="ECO:0000313" key="9">
    <source>
        <dbReference type="Proteomes" id="UP000006681"/>
    </source>
</evidence>
<accession>E1QT16</accession>
<feature type="transmembrane region" description="Helical" evidence="6">
    <location>
        <begin position="57"/>
        <end position="75"/>
    </location>
</feature>